<dbReference type="RefSeq" id="WP_230067144.1">
    <property type="nucleotide sequence ID" value="NZ_BAABLL010000003.1"/>
</dbReference>
<dbReference type="PROSITE" id="PS00211">
    <property type="entry name" value="ABC_TRANSPORTER_1"/>
    <property type="match status" value="1"/>
</dbReference>
<dbReference type="InterPro" id="IPR027417">
    <property type="entry name" value="P-loop_NTPase"/>
</dbReference>
<keyword evidence="3 5" id="KW-0067">ATP-binding</keyword>
<dbReference type="SUPFAM" id="SSF52540">
    <property type="entry name" value="P-loop containing nucleoside triphosphate hydrolases"/>
    <property type="match status" value="1"/>
</dbReference>
<dbReference type="PANTHER" id="PTHR24220:SF685">
    <property type="entry name" value="ABC TRANSPORTER RELATED"/>
    <property type="match status" value="1"/>
</dbReference>
<dbReference type="GO" id="GO:0005524">
    <property type="term" value="F:ATP binding"/>
    <property type="evidence" value="ECO:0007669"/>
    <property type="project" value="UniProtKB-KW"/>
</dbReference>
<reference evidence="6" key="1">
    <citation type="journal article" date="2019" name="Int. J. Syst. Evol. Microbiol.">
        <title>The Global Catalogue of Microorganisms (GCM) 10K type strain sequencing project: providing services to taxonomists for standard genome sequencing and annotation.</title>
        <authorList>
            <consortium name="The Broad Institute Genomics Platform"/>
            <consortium name="The Broad Institute Genome Sequencing Center for Infectious Disease"/>
            <person name="Wu L."/>
            <person name="Ma J."/>
        </authorList>
    </citation>
    <scope>NUCLEOTIDE SEQUENCE [LARGE SCALE GENOMIC DNA]</scope>
    <source>
        <strain evidence="6">CGMCC 1.10698</strain>
    </source>
</reference>
<evidence type="ECO:0000256" key="2">
    <source>
        <dbReference type="ARBA" id="ARBA00022741"/>
    </source>
</evidence>
<evidence type="ECO:0000259" key="4">
    <source>
        <dbReference type="PROSITE" id="PS50893"/>
    </source>
</evidence>
<organism evidence="5 6">
    <name type="scientific">Arthrobacter cryoconiti</name>
    <dbReference type="NCBI Taxonomy" id="748907"/>
    <lineage>
        <taxon>Bacteria</taxon>
        <taxon>Bacillati</taxon>
        <taxon>Actinomycetota</taxon>
        <taxon>Actinomycetes</taxon>
        <taxon>Micrococcales</taxon>
        <taxon>Micrococcaceae</taxon>
        <taxon>Arthrobacter</taxon>
    </lineage>
</organism>
<keyword evidence="2" id="KW-0547">Nucleotide-binding</keyword>
<gene>
    <name evidence="5" type="ORF">ACFOW9_05815</name>
</gene>
<comment type="caution">
    <text evidence="5">The sequence shown here is derived from an EMBL/GenBank/DDBJ whole genome shotgun (WGS) entry which is preliminary data.</text>
</comment>
<evidence type="ECO:0000313" key="6">
    <source>
        <dbReference type="Proteomes" id="UP001595773"/>
    </source>
</evidence>
<dbReference type="Pfam" id="PF00005">
    <property type="entry name" value="ABC_tran"/>
    <property type="match status" value="1"/>
</dbReference>
<keyword evidence="6" id="KW-1185">Reference proteome</keyword>
<keyword evidence="1" id="KW-0813">Transport</keyword>
<protein>
    <submittedName>
        <fullName evidence="5">ABC transporter ATP-binding protein</fullName>
    </submittedName>
</protein>
<feature type="domain" description="ABC transporter" evidence="4">
    <location>
        <begin position="22"/>
        <end position="257"/>
    </location>
</feature>
<dbReference type="InterPro" id="IPR015854">
    <property type="entry name" value="ABC_transpr_LolD-like"/>
</dbReference>
<dbReference type="PANTHER" id="PTHR24220">
    <property type="entry name" value="IMPORT ATP-BINDING PROTEIN"/>
    <property type="match status" value="1"/>
</dbReference>
<dbReference type="InterPro" id="IPR017871">
    <property type="entry name" value="ABC_transporter-like_CS"/>
</dbReference>
<dbReference type="InterPro" id="IPR003593">
    <property type="entry name" value="AAA+_ATPase"/>
</dbReference>
<dbReference type="SMART" id="SM00382">
    <property type="entry name" value="AAA"/>
    <property type="match status" value="1"/>
</dbReference>
<accession>A0ABV8QY55</accession>
<name>A0ABV8QY55_9MICC</name>
<dbReference type="CDD" id="cd03255">
    <property type="entry name" value="ABC_MJ0796_LolCDE_FtsE"/>
    <property type="match status" value="1"/>
</dbReference>
<dbReference type="Proteomes" id="UP001595773">
    <property type="component" value="Unassembled WGS sequence"/>
</dbReference>
<evidence type="ECO:0000313" key="5">
    <source>
        <dbReference type="EMBL" id="MFC4265111.1"/>
    </source>
</evidence>
<evidence type="ECO:0000256" key="3">
    <source>
        <dbReference type="ARBA" id="ARBA00022840"/>
    </source>
</evidence>
<dbReference type="Gene3D" id="3.40.50.300">
    <property type="entry name" value="P-loop containing nucleotide triphosphate hydrolases"/>
    <property type="match status" value="1"/>
</dbReference>
<evidence type="ECO:0000256" key="1">
    <source>
        <dbReference type="ARBA" id="ARBA00022448"/>
    </source>
</evidence>
<dbReference type="InterPro" id="IPR003439">
    <property type="entry name" value="ABC_transporter-like_ATP-bd"/>
</dbReference>
<sequence>MRKAEHQPAGVTGVPANSGIALRLDSVQKQYGSGPATLTALNNVSLALYQGSFTAIMGPSGSGKSTLLHLASGLDKPTRGSVHVGSTDISQLSGDRLTQFRRDHVGFIFQAYNLLPTLSVEQNITLPLILGGKSADNAWLEYLTNAVGIGALLNRRPAELSGGQQQRVAIARALISHPEVVFADEPTGALDSRSARAVLDLLWHLARELNQTIVMVTHDPVVAAASQRVIFLADGQLAGYRDGGTAAEISDFMTGLEA</sequence>
<dbReference type="InterPro" id="IPR017911">
    <property type="entry name" value="MacB-like_ATP-bd"/>
</dbReference>
<dbReference type="EMBL" id="JBHSCQ010000006">
    <property type="protein sequence ID" value="MFC4265111.1"/>
    <property type="molecule type" value="Genomic_DNA"/>
</dbReference>
<proteinExistence type="predicted"/>
<dbReference type="PROSITE" id="PS50893">
    <property type="entry name" value="ABC_TRANSPORTER_2"/>
    <property type="match status" value="1"/>
</dbReference>